<evidence type="ECO:0000256" key="14">
    <source>
        <dbReference type="ARBA" id="ARBA00022990"/>
    </source>
</evidence>
<accession>C3ZM43</accession>
<dbReference type="eggNOG" id="KOG4696">
    <property type="taxonomic scope" value="Eukaryota"/>
</dbReference>
<comment type="function">
    <text evidence="18">Deubiquitinase with endodeubiquitinase activity that specifically interacts with and cleaves 'Lys-63'-linked long polyubiquitin chains. Shows only weak activity against 'Lys-11' and 'Lys-48'-linked chains. Plays an important role in genome stability pathways, functioning to prevent spontaneous DNA damage and also promote cellular survival in response to exogenous DNA damage. Modulates the ubiquitination status of replication protein A (RPA) complex proteins in response to replication stress.</text>
</comment>
<keyword evidence="8" id="KW-0963">Cytoplasm</keyword>
<feature type="region of interest" description="Disordered" evidence="20">
    <location>
        <begin position="75"/>
        <end position="127"/>
    </location>
</feature>
<dbReference type="PANTHER" id="PTHR48153:SF4">
    <property type="entry name" value="UBIQUITIN CARBOXYL-TERMINAL HYDROLASE MUG105"/>
    <property type="match status" value="1"/>
</dbReference>
<dbReference type="STRING" id="7739.C3ZM43"/>
<dbReference type="EMBL" id="GG666644">
    <property type="protein sequence ID" value="EEN46299.1"/>
    <property type="molecule type" value="Genomic_DNA"/>
</dbReference>
<evidence type="ECO:0000256" key="9">
    <source>
        <dbReference type="ARBA" id="ARBA00022723"/>
    </source>
</evidence>
<protein>
    <recommendedName>
        <fullName evidence="7">Zinc finger-containing ubiquitin peptidase 1</fullName>
        <ecNumber evidence="6">3.4.19.12</ecNumber>
    </recommendedName>
    <alternativeName>
        <fullName evidence="17">Lys-63-specific deubiquitinase ZUFSP</fullName>
    </alternativeName>
    <alternativeName>
        <fullName evidence="16">Zinc finger with UFM1-specific peptidase domain protein</fullName>
    </alternativeName>
</protein>
<dbReference type="Pfam" id="PF07910">
    <property type="entry name" value="Peptidase_C78"/>
    <property type="match status" value="1"/>
</dbReference>
<sequence>MAAPPVLYTCALCGQDGLTDPDMRSHMVVVHQEETISCPFCTLGGVSYDEMELHINTVHTDDMDIESIIKYSNRNQENTSPRNPHHGNPHPWHNGENGKVHSGPKTGNPHKKVDIPKSKIMKTSEQKANINITDSELGALASRIEDEEIGCPFCNIRGIPPVDLNAHVNRAHADLLSPEKAGPSNMAQFDNDTVCPMCGLQGLEGDLFAQHVEGHFQEEQRGKYSIVSATQFMQHVHDLQEQEEAETRRRKQREEEEFRRLQARYGMDNQGNYRSQSMTHMERAVARGQMSTMEYHKKKAEMAQTLSSGKDDGKSCVRGIVQRLRAAYASGIYGVRQVFLAASVDHFSSSWGDKGWGCGYRNIQMMLSALFRDPAYRDVLVKSISFMPSIPKIQQMIEEAWSRGFDREGSEQLGGKLRNTRKWIGATEVAALFSSLGVRAQVVDFHHPTAADGSHPQLFDWTKNHFRQEGAGGKHPLYLQHQGHSRTIIGYEEHADGSGRLLIFDPGHNPKQIEPLAHGKITGTQLRVLRRTMSGLKHRQYQIVAIRGVLSNREVEVRIHSVVPWK</sequence>
<evidence type="ECO:0000256" key="18">
    <source>
        <dbReference type="ARBA" id="ARBA00045669"/>
    </source>
</evidence>
<feature type="domain" description="C2H2-type" evidence="21">
    <location>
        <begin position="36"/>
        <end position="59"/>
    </location>
</feature>
<comment type="similarity">
    <text evidence="4">Belongs to the peptidase C78 family. ZUFSP subfamily.</text>
</comment>
<name>C3ZM43_BRAFL</name>
<dbReference type="SMART" id="SM00355">
    <property type="entry name" value="ZnF_C2H2"/>
    <property type="match status" value="4"/>
</dbReference>
<dbReference type="Gene3D" id="3.30.160.60">
    <property type="entry name" value="Classic Zinc Finger"/>
    <property type="match status" value="1"/>
</dbReference>
<feature type="domain" description="C2H2-type" evidence="21">
    <location>
        <begin position="149"/>
        <end position="172"/>
    </location>
</feature>
<dbReference type="GO" id="GO:0005634">
    <property type="term" value="C:nucleus"/>
    <property type="evidence" value="ECO:0007669"/>
    <property type="project" value="UniProtKB-SubCell"/>
</dbReference>
<dbReference type="EC" id="3.4.19.12" evidence="6"/>
<comment type="catalytic activity">
    <reaction evidence="1">
        <text>Thiol-dependent hydrolysis of ester, thioester, amide, peptide and isopeptide bonds formed by the C-terminal Gly of ubiquitin (a 76-residue protein attached to proteins as an intracellular targeting signal).</text>
        <dbReference type="EC" id="3.4.19.12"/>
    </reaction>
</comment>
<gene>
    <name evidence="22" type="ORF">BRAFLDRAFT_216176</name>
</gene>
<evidence type="ECO:0000256" key="20">
    <source>
        <dbReference type="SAM" id="MobiDB-lite"/>
    </source>
</evidence>
<comment type="subunit">
    <text evidence="5">Interacts with RPA1 and RPA2.</text>
</comment>
<feature type="domain" description="C2H2-type" evidence="21">
    <location>
        <begin position="8"/>
        <end position="31"/>
    </location>
</feature>
<organism>
    <name type="scientific">Branchiostoma floridae</name>
    <name type="common">Florida lancelet</name>
    <name type="synonym">Amphioxus</name>
    <dbReference type="NCBI Taxonomy" id="7739"/>
    <lineage>
        <taxon>Eukaryota</taxon>
        <taxon>Metazoa</taxon>
        <taxon>Chordata</taxon>
        <taxon>Cephalochordata</taxon>
        <taxon>Leptocardii</taxon>
        <taxon>Amphioxiformes</taxon>
        <taxon>Branchiostomatidae</taxon>
        <taxon>Branchiostoma</taxon>
    </lineage>
</organism>
<evidence type="ECO:0000256" key="4">
    <source>
        <dbReference type="ARBA" id="ARBA00010469"/>
    </source>
</evidence>
<feature type="coiled-coil region" evidence="19">
    <location>
        <begin position="236"/>
        <end position="264"/>
    </location>
</feature>
<dbReference type="InParanoid" id="C3ZM43"/>
<keyword evidence="11" id="KW-0863">Zinc-finger</keyword>
<evidence type="ECO:0000256" key="13">
    <source>
        <dbReference type="ARBA" id="ARBA00022833"/>
    </source>
</evidence>
<proteinExistence type="inferred from homology"/>
<evidence type="ECO:0000256" key="1">
    <source>
        <dbReference type="ARBA" id="ARBA00000707"/>
    </source>
</evidence>
<keyword evidence="10" id="KW-0677">Repeat</keyword>
<reference evidence="22" key="1">
    <citation type="journal article" date="2008" name="Nature">
        <title>The amphioxus genome and the evolution of the chordate karyotype.</title>
        <authorList>
            <consortium name="US DOE Joint Genome Institute (JGI-PGF)"/>
            <person name="Putnam N.H."/>
            <person name="Butts T."/>
            <person name="Ferrier D.E.K."/>
            <person name="Furlong R.F."/>
            <person name="Hellsten U."/>
            <person name="Kawashima T."/>
            <person name="Robinson-Rechavi M."/>
            <person name="Shoguchi E."/>
            <person name="Terry A."/>
            <person name="Yu J.-K."/>
            <person name="Benito-Gutierrez E.L."/>
            <person name="Dubchak I."/>
            <person name="Garcia-Fernandez J."/>
            <person name="Gibson-Brown J.J."/>
            <person name="Grigoriev I.V."/>
            <person name="Horton A.C."/>
            <person name="de Jong P.J."/>
            <person name="Jurka J."/>
            <person name="Kapitonov V.V."/>
            <person name="Kohara Y."/>
            <person name="Kuroki Y."/>
            <person name="Lindquist E."/>
            <person name="Lucas S."/>
            <person name="Osoegawa K."/>
            <person name="Pennacchio L.A."/>
            <person name="Salamov A.A."/>
            <person name="Satou Y."/>
            <person name="Sauka-Spengler T."/>
            <person name="Schmutz J."/>
            <person name="Shin-I T."/>
            <person name="Toyoda A."/>
            <person name="Bronner-Fraser M."/>
            <person name="Fujiyama A."/>
            <person name="Holland L.Z."/>
            <person name="Holland P.W.H."/>
            <person name="Satoh N."/>
            <person name="Rokhsar D.S."/>
        </authorList>
    </citation>
    <scope>NUCLEOTIDE SEQUENCE [LARGE SCALE GENOMIC DNA]</scope>
    <source>
        <strain evidence="22">S238N-H82</strain>
        <tissue evidence="22">Testes</tissue>
    </source>
</reference>
<feature type="compositionally biased region" description="Basic and acidic residues" evidence="20">
    <location>
        <begin position="111"/>
        <end position="125"/>
    </location>
</feature>
<dbReference type="InterPro" id="IPR012462">
    <property type="entry name" value="UFSP1/2_DUB_cat"/>
</dbReference>
<dbReference type="PANTHER" id="PTHR48153">
    <property type="entry name" value="UFM1-SPECIFIC PROTEASE 2"/>
    <property type="match status" value="1"/>
</dbReference>
<dbReference type="InterPro" id="IPR013087">
    <property type="entry name" value="Znf_C2H2_type"/>
</dbReference>
<keyword evidence="19" id="KW-0175">Coiled coil</keyword>
<dbReference type="GO" id="GO:0004843">
    <property type="term" value="F:cysteine-type deubiquitinase activity"/>
    <property type="evidence" value="ECO:0007669"/>
    <property type="project" value="UniProtKB-EC"/>
</dbReference>
<dbReference type="GO" id="GO:0005737">
    <property type="term" value="C:cytoplasm"/>
    <property type="evidence" value="ECO:0007669"/>
    <property type="project" value="UniProtKB-SubCell"/>
</dbReference>
<evidence type="ECO:0000256" key="7">
    <source>
        <dbReference type="ARBA" id="ARBA00021993"/>
    </source>
</evidence>
<keyword evidence="9" id="KW-0479">Metal-binding</keyword>
<evidence type="ECO:0000256" key="10">
    <source>
        <dbReference type="ARBA" id="ARBA00022737"/>
    </source>
</evidence>
<comment type="subcellular location">
    <subcellularLocation>
        <location evidence="3">Cytoplasm</location>
    </subcellularLocation>
    <subcellularLocation>
        <location evidence="2">Nucleus</location>
    </subcellularLocation>
</comment>
<keyword evidence="13" id="KW-0862">Zinc</keyword>
<keyword evidence="12" id="KW-0378">Hydrolase</keyword>
<dbReference type="FunFam" id="3.90.70.130:FF:000002">
    <property type="entry name" value="Zinc finger containing ubiquitin peptidase 1"/>
    <property type="match status" value="1"/>
</dbReference>
<dbReference type="GO" id="GO:0071567">
    <property type="term" value="F:deUFMylase activity"/>
    <property type="evidence" value="ECO:0007669"/>
    <property type="project" value="UniProtKB-ARBA"/>
</dbReference>
<evidence type="ECO:0000259" key="21">
    <source>
        <dbReference type="SMART" id="SM00355"/>
    </source>
</evidence>
<evidence type="ECO:0000256" key="15">
    <source>
        <dbReference type="ARBA" id="ARBA00023242"/>
    </source>
</evidence>
<evidence type="ECO:0000313" key="22">
    <source>
        <dbReference type="EMBL" id="EEN46299.1"/>
    </source>
</evidence>
<evidence type="ECO:0000256" key="3">
    <source>
        <dbReference type="ARBA" id="ARBA00004496"/>
    </source>
</evidence>
<keyword evidence="14" id="KW-0007">Acetylation</keyword>
<feature type="domain" description="C2H2-type" evidence="21">
    <location>
        <begin position="193"/>
        <end position="215"/>
    </location>
</feature>
<keyword evidence="15" id="KW-0539">Nucleus</keyword>
<dbReference type="AlphaFoldDB" id="C3ZM43"/>
<evidence type="ECO:0000256" key="12">
    <source>
        <dbReference type="ARBA" id="ARBA00022801"/>
    </source>
</evidence>
<evidence type="ECO:0000256" key="8">
    <source>
        <dbReference type="ARBA" id="ARBA00022490"/>
    </source>
</evidence>
<evidence type="ECO:0000256" key="6">
    <source>
        <dbReference type="ARBA" id="ARBA00012759"/>
    </source>
</evidence>
<dbReference type="Gene3D" id="3.90.70.130">
    <property type="match status" value="1"/>
</dbReference>
<evidence type="ECO:0000256" key="5">
    <source>
        <dbReference type="ARBA" id="ARBA00011274"/>
    </source>
</evidence>
<evidence type="ECO:0000256" key="19">
    <source>
        <dbReference type="SAM" id="Coils"/>
    </source>
</evidence>
<dbReference type="GO" id="GO:0008270">
    <property type="term" value="F:zinc ion binding"/>
    <property type="evidence" value="ECO:0007669"/>
    <property type="project" value="UniProtKB-KW"/>
</dbReference>
<evidence type="ECO:0000256" key="2">
    <source>
        <dbReference type="ARBA" id="ARBA00004123"/>
    </source>
</evidence>
<evidence type="ECO:0000256" key="17">
    <source>
        <dbReference type="ARBA" id="ARBA00031481"/>
    </source>
</evidence>
<evidence type="ECO:0000256" key="11">
    <source>
        <dbReference type="ARBA" id="ARBA00022771"/>
    </source>
</evidence>
<evidence type="ECO:0000256" key="16">
    <source>
        <dbReference type="ARBA" id="ARBA00029662"/>
    </source>
</evidence>